<dbReference type="EMBL" id="DSUH01000353">
    <property type="protein sequence ID" value="HGU34195.1"/>
    <property type="molecule type" value="Genomic_DNA"/>
</dbReference>
<dbReference type="PANTHER" id="PTHR22617">
    <property type="entry name" value="CHEMOTAXIS SENSOR HISTIDINE KINASE-RELATED"/>
    <property type="match status" value="1"/>
</dbReference>
<dbReference type="SUPFAM" id="SSF50341">
    <property type="entry name" value="CheW-like"/>
    <property type="match status" value="1"/>
</dbReference>
<dbReference type="SMART" id="SM00260">
    <property type="entry name" value="CheW"/>
    <property type="match status" value="1"/>
</dbReference>
<organism evidence="2">
    <name type="scientific">Desulfatirhabdium butyrativorans</name>
    <dbReference type="NCBI Taxonomy" id="340467"/>
    <lineage>
        <taxon>Bacteria</taxon>
        <taxon>Pseudomonadati</taxon>
        <taxon>Thermodesulfobacteriota</taxon>
        <taxon>Desulfobacteria</taxon>
        <taxon>Desulfobacterales</taxon>
        <taxon>Desulfatirhabdiaceae</taxon>
        <taxon>Desulfatirhabdium</taxon>
    </lineage>
</organism>
<dbReference type="InterPro" id="IPR002545">
    <property type="entry name" value="CheW-lke_dom"/>
</dbReference>
<dbReference type="PROSITE" id="PS50851">
    <property type="entry name" value="CHEW"/>
    <property type="match status" value="1"/>
</dbReference>
<dbReference type="AlphaFoldDB" id="A0A7C4W0X0"/>
<dbReference type="Pfam" id="PF01584">
    <property type="entry name" value="CheW"/>
    <property type="match status" value="1"/>
</dbReference>
<evidence type="ECO:0000313" key="2">
    <source>
        <dbReference type="EMBL" id="HGU34195.1"/>
    </source>
</evidence>
<dbReference type="PANTHER" id="PTHR22617:SF23">
    <property type="entry name" value="CHEMOTAXIS PROTEIN CHEW"/>
    <property type="match status" value="1"/>
</dbReference>
<dbReference type="GO" id="GO:0005829">
    <property type="term" value="C:cytosol"/>
    <property type="evidence" value="ECO:0007669"/>
    <property type="project" value="TreeGrafter"/>
</dbReference>
<gene>
    <name evidence="2" type="ORF">ENS29_15320</name>
</gene>
<dbReference type="GO" id="GO:0006935">
    <property type="term" value="P:chemotaxis"/>
    <property type="evidence" value="ECO:0007669"/>
    <property type="project" value="InterPro"/>
</dbReference>
<accession>A0A7C4W0X0</accession>
<reference evidence="2" key="1">
    <citation type="journal article" date="2020" name="mSystems">
        <title>Genome- and Community-Level Interaction Insights into Carbon Utilization and Element Cycling Functions of Hydrothermarchaeota in Hydrothermal Sediment.</title>
        <authorList>
            <person name="Zhou Z."/>
            <person name="Liu Y."/>
            <person name="Xu W."/>
            <person name="Pan J."/>
            <person name="Luo Z.H."/>
            <person name="Li M."/>
        </authorList>
    </citation>
    <scope>NUCLEOTIDE SEQUENCE [LARGE SCALE GENOMIC DNA]</scope>
    <source>
        <strain evidence="2">SpSt-477</strain>
    </source>
</reference>
<dbReference type="InterPro" id="IPR039315">
    <property type="entry name" value="CheW"/>
</dbReference>
<dbReference type="GO" id="GO:0007165">
    <property type="term" value="P:signal transduction"/>
    <property type="evidence" value="ECO:0007669"/>
    <property type="project" value="InterPro"/>
</dbReference>
<protein>
    <submittedName>
        <fullName evidence="2">Purine-binding chemotaxis protein CheW</fullName>
    </submittedName>
</protein>
<proteinExistence type="predicted"/>
<name>A0A7C4W0X0_9BACT</name>
<comment type="caution">
    <text evidence="2">The sequence shown here is derived from an EMBL/GenBank/DDBJ whole genome shotgun (WGS) entry which is preliminary data.</text>
</comment>
<dbReference type="InterPro" id="IPR036061">
    <property type="entry name" value="CheW-like_dom_sf"/>
</dbReference>
<dbReference type="Gene3D" id="2.40.50.180">
    <property type="entry name" value="CheA-289, Domain 4"/>
    <property type="match status" value="1"/>
</dbReference>
<sequence length="152" mass="16573">MNSQQQSEHFILFGLAGTTYAVRSTDVRQMDMIGQITPVPNAPQCVDGVVFLRGQVLPAMNLRVRFGFPRIAYDIKTRLIVVQSGGRSVGLIVDTAREFVAIPKDAIQPPPEGITNVSGKYLDGIVKIGDRVILVLNVEEVINPIDSQTIVA</sequence>
<feature type="domain" description="CheW-like" evidence="1">
    <location>
        <begin position="7"/>
        <end position="147"/>
    </location>
</feature>
<evidence type="ECO:0000259" key="1">
    <source>
        <dbReference type="PROSITE" id="PS50851"/>
    </source>
</evidence>
<dbReference type="Gene3D" id="2.30.30.40">
    <property type="entry name" value="SH3 Domains"/>
    <property type="match status" value="1"/>
</dbReference>